<keyword evidence="4" id="KW-0812">Transmembrane</keyword>
<evidence type="ECO:0000256" key="6">
    <source>
        <dbReference type="ARBA" id="ARBA00022927"/>
    </source>
</evidence>
<dbReference type="AlphaFoldDB" id="A0A8H6R684"/>
<comment type="subcellular location">
    <subcellularLocation>
        <location evidence="1">Mitochondrion outer membrane</location>
        <topology evidence="1">Single-pass membrane protein</topology>
    </subcellularLocation>
</comment>
<evidence type="ECO:0000256" key="8">
    <source>
        <dbReference type="ARBA" id="ARBA00023128"/>
    </source>
</evidence>
<dbReference type="InterPro" id="IPR012621">
    <property type="entry name" value="Tom7"/>
</dbReference>
<dbReference type="Pfam" id="PF08038">
    <property type="entry name" value="Tom7"/>
    <property type="match status" value="1"/>
</dbReference>
<keyword evidence="5" id="KW-1000">Mitochondrion outer membrane</keyword>
<dbReference type="Proteomes" id="UP000660729">
    <property type="component" value="Unassembled WGS sequence"/>
</dbReference>
<sequence>PNLSVGGWSRFGVGDLLLGGDQWTSDLVANTFDRDIIATARYKPLIREQQLIKMAWLALSEESKIGSGYLPLIIYLGYTRSNPRPSLIRLFSPLAQ</sequence>
<evidence type="ECO:0000313" key="11">
    <source>
        <dbReference type="Proteomes" id="UP000660729"/>
    </source>
</evidence>
<comment type="caution">
    <text evidence="10">The sequence shown here is derived from an EMBL/GenBank/DDBJ whole genome shotgun (WGS) entry which is preliminary data.</text>
</comment>
<comment type="similarity">
    <text evidence="2">Belongs to the Tom7 family.</text>
</comment>
<evidence type="ECO:0000256" key="3">
    <source>
        <dbReference type="ARBA" id="ARBA00022448"/>
    </source>
</evidence>
<evidence type="ECO:0000256" key="5">
    <source>
        <dbReference type="ARBA" id="ARBA00022787"/>
    </source>
</evidence>
<keyword evidence="9" id="KW-0472">Membrane</keyword>
<accession>A0A8H6R684</accession>
<proteinExistence type="inferred from homology"/>
<keyword evidence="7" id="KW-1133">Transmembrane helix</keyword>
<gene>
    <name evidence="10" type="ORF">HII31_13312</name>
</gene>
<evidence type="ECO:0000256" key="7">
    <source>
        <dbReference type="ARBA" id="ARBA00022989"/>
    </source>
</evidence>
<keyword evidence="10" id="KW-0675">Receptor</keyword>
<keyword evidence="11" id="KW-1185">Reference proteome</keyword>
<name>A0A8H6R684_9PEZI</name>
<evidence type="ECO:0000256" key="9">
    <source>
        <dbReference type="ARBA" id="ARBA00023136"/>
    </source>
</evidence>
<organism evidence="10 11">
    <name type="scientific">Pseudocercospora fuligena</name>
    <dbReference type="NCBI Taxonomy" id="685502"/>
    <lineage>
        <taxon>Eukaryota</taxon>
        <taxon>Fungi</taxon>
        <taxon>Dikarya</taxon>
        <taxon>Ascomycota</taxon>
        <taxon>Pezizomycotina</taxon>
        <taxon>Dothideomycetes</taxon>
        <taxon>Dothideomycetidae</taxon>
        <taxon>Mycosphaerellales</taxon>
        <taxon>Mycosphaerellaceae</taxon>
        <taxon>Pseudocercospora</taxon>
    </lineage>
</organism>
<dbReference type="GO" id="GO:0030150">
    <property type="term" value="P:protein import into mitochondrial matrix"/>
    <property type="evidence" value="ECO:0007669"/>
    <property type="project" value="InterPro"/>
</dbReference>
<evidence type="ECO:0000256" key="1">
    <source>
        <dbReference type="ARBA" id="ARBA00004572"/>
    </source>
</evidence>
<dbReference type="OrthoDB" id="284357at2759"/>
<keyword evidence="6" id="KW-0653">Protein transport</keyword>
<keyword evidence="3" id="KW-0813">Transport</keyword>
<evidence type="ECO:0000256" key="2">
    <source>
        <dbReference type="ARBA" id="ARBA00010917"/>
    </source>
</evidence>
<dbReference type="GO" id="GO:0005742">
    <property type="term" value="C:mitochondrial outer membrane translocase complex"/>
    <property type="evidence" value="ECO:0007669"/>
    <property type="project" value="InterPro"/>
</dbReference>
<dbReference type="EMBL" id="JABCIY010000338">
    <property type="protein sequence ID" value="KAF7185333.1"/>
    <property type="molecule type" value="Genomic_DNA"/>
</dbReference>
<keyword evidence="8" id="KW-0496">Mitochondrion</keyword>
<evidence type="ECO:0000313" key="10">
    <source>
        <dbReference type="EMBL" id="KAF7185333.1"/>
    </source>
</evidence>
<feature type="non-terminal residue" evidence="10">
    <location>
        <position position="96"/>
    </location>
</feature>
<reference evidence="10" key="1">
    <citation type="submission" date="2020-04" db="EMBL/GenBank/DDBJ databases">
        <title>Draft genome resource of the tomato pathogen Pseudocercospora fuligena.</title>
        <authorList>
            <person name="Zaccaron A."/>
        </authorList>
    </citation>
    <scope>NUCLEOTIDE SEQUENCE</scope>
    <source>
        <strain evidence="10">PF001</strain>
    </source>
</reference>
<evidence type="ECO:0000256" key="4">
    <source>
        <dbReference type="ARBA" id="ARBA00022692"/>
    </source>
</evidence>
<protein>
    <submittedName>
        <fullName evidence="10">Mitochondrial import receptor subunit tom7</fullName>
    </submittedName>
</protein>